<keyword evidence="5 10" id="KW-0133">Cell shape</keyword>
<feature type="binding site" evidence="10">
    <location>
        <position position="124"/>
    </location>
    <ligand>
        <name>UDP-N-acetyl-alpha-D-glucosamine</name>
        <dbReference type="ChEBI" id="CHEBI:57705"/>
    </ligand>
</feature>
<feature type="binding site" evidence="10">
    <location>
        <position position="295"/>
    </location>
    <ligand>
        <name>UDP-N-acetyl-alpha-D-glucosamine</name>
        <dbReference type="ChEBI" id="CHEBI:57705"/>
    </ligand>
</feature>
<keyword evidence="4 10" id="KW-0808">Transferase</keyword>
<dbReference type="PANTHER" id="PTHR21015:SF22">
    <property type="entry name" value="GLYCOSYLTRANSFERASE"/>
    <property type="match status" value="1"/>
</dbReference>
<feature type="binding site" evidence="10">
    <location>
        <position position="167"/>
    </location>
    <ligand>
        <name>UDP-N-acetyl-alpha-D-glucosamine</name>
        <dbReference type="ChEBI" id="CHEBI:57705"/>
    </ligand>
</feature>
<keyword evidence="3 10" id="KW-0328">Glycosyltransferase</keyword>
<keyword evidence="7 10" id="KW-0472">Membrane</keyword>
<dbReference type="GO" id="GO:0050511">
    <property type="term" value="F:undecaprenyldiphospho-muramoylpentapeptide beta-N-acetylglucosaminyltransferase activity"/>
    <property type="evidence" value="ECO:0007669"/>
    <property type="project" value="UniProtKB-UniRule"/>
</dbReference>
<keyword evidence="14" id="KW-1185">Reference proteome</keyword>
<proteinExistence type="inferred from homology"/>
<evidence type="ECO:0000256" key="2">
    <source>
        <dbReference type="ARBA" id="ARBA00022618"/>
    </source>
</evidence>
<dbReference type="EC" id="2.4.1.227" evidence="10"/>
<evidence type="ECO:0000256" key="6">
    <source>
        <dbReference type="ARBA" id="ARBA00022984"/>
    </source>
</evidence>
<keyword evidence="8 10" id="KW-0131">Cell cycle</keyword>
<dbReference type="InterPro" id="IPR006009">
    <property type="entry name" value="GlcNAc_MurG"/>
</dbReference>
<dbReference type="GO" id="GO:0009252">
    <property type="term" value="P:peptidoglycan biosynthetic process"/>
    <property type="evidence" value="ECO:0007669"/>
    <property type="project" value="UniProtKB-UniRule"/>
</dbReference>
<evidence type="ECO:0000256" key="3">
    <source>
        <dbReference type="ARBA" id="ARBA00022676"/>
    </source>
</evidence>
<comment type="caution">
    <text evidence="10">Lacks conserved residue(s) required for the propagation of feature annotation.</text>
</comment>
<comment type="similarity">
    <text evidence="10">Belongs to the glycosyltransferase 28 family. MurG subfamily.</text>
</comment>
<keyword evidence="1 10" id="KW-1003">Cell membrane</keyword>
<name>A0A3D9Z4U7_9HYPH</name>
<comment type="function">
    <text evidence="10">Cell wall formation. Catalyzes the transfer of a GlcNAc subunit on undecaprenyl-pyrophosphoryl-MurNAc-pentapeptide (lipid intermediate I) to form undecaprenyl-pyrophosphoryl-MurNAc-(pentapeptide)GlcNAc (lipid intermediate II).</text>
</comment>
<comment type="subcellular location">
    <subcellularLocation>
        <location evidence="10">Cell membrane</location>
        <topology evidence="10">Peripheral membrane protein</topology>
        <orientation evidence="10">Cytoplasmic side</orientation>
    </subcellularLocation>
</comment>
<sequence>MTLGPVLVAAGGTGGHLFPAEALTKELSTRGVAVELVTDPRGKKYDGDFPAQAVHQIPSATPSGGSLLARAKAVLTLLGGTVAALWLIGSKRPAAVVGFGGYPSVPPVFAATLLRVPTILHEQNAVMGRANRFLAARVDAVAHGFPTLKGLGSGIKAHTYHTGNPVRPSVLAAAKVPYRVPDDGTFDLLVTGGSQGARVMADIVPPAIALLTPQERVGLRIVQQARGEDQARVTKAYQELAVAAEVLPFFSDLPTRVAAASLVIARAGASTVSELAVIGRPSILVPFPHALDQDQAANAEELAATGAAQVVRESEFTPQWLAAALRAARQTPQGLASRAAAAQKAGIDDAAKRLADLVTNIALGNKKE</sequence>
<dbReference type="SUPFAM" id="SSF53756">
    <property type="entry name" value="UDP-Glycosyltransferase/glycogen phosphorylase"/>
    <property type="match status" value="1"/>
</dbReference>
<dbReference type="PANTHER" id="PTHR21015">
    <property type="entry name" value="UDP-N-ACETYLGLUCOSAMINE--N-ACETYLMURAMYL-(PENTAPEPTIDE) PYROPHOSPHORYL-UNDECAPRENOL N-ACETYLGLUCOSAMINE TRANSFERASE 1"/>
    <property type="match status" value="1"/>
</dbReference>
<dbReference type="UniPathway" id="UPA00219"/>
<comment type="pathway">
    <text evidence="10">Cell wall biogenesis; peptidoglycan biosynthesis.</text>
</comment>
<dbReference type="GO" id="GO:0008360">
    <property type="term" value="P:regulation of cell shape"/>
    <property type="evidence" value="ECO:0007669"/>
    <property type="project" value="UniProtKB-KW"/>
</dbReference>
<dbReference type="GO" id="GO:0005975">
    <property type="term" value="P:carbohydrate metabolic process"/>
    <property type="evidence" value="ECO:0007669"/>
    <property type="project" value="InterPro"/>
</dbReference>
<organism evidence="13 14">
    <name type="scientific">Methylovirgula ligni</name>
    <dbReference type="NCBI Taxonomy" id="569860"/>
    <lineage>
        <taxon>Bacteria</taxon>
        <taxon>Pseudomonadati</taxon>
        <taxon>Pseudomonadota</taxon>
        <taxon>Alphaproteobacteria</taxon>
        <taxon>Hyphomicrobiales</taxon>
        <taxon>Beijerinckiaceae</taxon>
        <taxon>Methylovirgula</taxon>
    </lineage>
</organism>
<evidence type="ECO:0000256" key="9">
    <source>
        <dbReference type="ARBA" id="ARBA00023316"/>
    </source>
</evidence>
<dbReference type="InterPro" id="IPR007235">
    <property type="entry name" value="Glyco_trans_28_C"/>
</dbReference>
<feature type="domain" description="Glycosyltransferase family 28 N-terminal" evidence="11">
    <location>
        <begin position="6"/>
        <end position="142"/>
    </location>
</feature>
<accession>A0A3D9Z4U7</accession>
<dbReference type="CDD" id="cd03785">
    <property type="entry name" value="GT28_MurG"/>
    <property type="match status" value="1"/>
</dbReference>
<dbReference type="OrthoDB" id="9808936at2"/>
<evidence type="ECO:0000256" key="5">
    <source>
        <dbReference type="ARBA" id="ARBA00022960"/>
    </source>
</evidence>
<keyword evidence="6 10" id="KW-0573">Peptidoglycan synthesis</keyword>
<dbReference type="GO" id="GO:0051991">
    <property type="term" value="F:UDP-N-acetyl-D-glucosamine:N-acetylmuramoyl-L-alanyl-D-glutamyl-meso-2,6-diaminopimelyl-D-alanyl-D-alanine-diphosphoundecaprenol 4-beta-N-acetylglucosaminlytransferase activity"/>
    <property type="evidence" value="ECO:0007669"/>
    <property type="project" value="RHEA"/>
</dbReference>
<evidence type="ECO:0000256" key="10">
    <source>
        <dbReference type="HAMAP-Rule" id="MF_00033"/>
    </source>
</evidence>
<evidence type="ECO:0000256" key="4">
    <source>
        <dbReference type="ARBA" id="ARBA00022679"/>
    </source>
</evidence>
<evidence type="ECO:0000313" key="14">
    <source>
        <dbReference type="Proteomes" id="UP000256900"/>
    </source>
</evidence>
<dbReference type="Gene3D" id="3.40.50.2000">
    <property type="entry name" value="Glycogen Phosphorylase B"/>
    <property type="match status" value="2"/>
</dbReference>
<dbReference type="GO" id="GO:0005886">
    <property type="term" value="C:plasma membrane"/>
    <property type="evidence" value="ECO:0007669"/>
    <property type="project" value="UniProtKB-SubCell"/>
</dbReference>
<dbReference type="InterPro" id="IPR004276">
    <property type="entry name" value="GlycoTrans_28_N"/>
</dbReference>
<comment type="caution">
    <text evidence="13">The sequence shown here is derived from an EMBL/GenBank/DDBJ whole genome shotgun (WGS) entry which is preliminary data.</text>
</comment>
<dbReference type="Proteomes" id="UP000256900">
    <property type="component" value="Unassembled WGS sequence"/>
</dbReference>
<keyword evidence="9 10" id="KW-0961">Cell wall biogenesis/degradation</keyword>
<dbReference type="Pfam" id="PF04101">
    <property type="entry name" value="Glyco_tran_28_C"/>
    <property type="match status" value="1"/>
</dbReference>
<dbReference type="HAMAP" id="MF_00033">
    <property type="entry name" value="MurG"/>
    <property type="match status" value="1"/>
</dbReference>
<protein>
    <recommendedName>
        <fullName evidence="10">UDP-N-acetylglucosamine--N-acetylmuramyl-(pentapeptide) pyrophosphoryl-undecaprenol N-acetylglucosamine transferase</fullName>
        <ecNumber evidence="10">2.4.1.227</ecNumber>
    </recommendedName>
    <alternativeName>
        <fullName evidence="10">Undecaprenyl-PP-MurNAc-pentapeptide-UDPGlcNAc GlcNAc transferase</fullName>
    </alternativeName>
</protein>
<reference evidence="13 14" key="1">
    <citation type="submission" date="2018-08" db="EMBL/GenBank/DDBJ databases">
        <title>Genomic Encyclopedia of Type Strains, Phase IV (KMG-IV): sequencing the most valuable type-strain genomes for metagenomic binning, comparative biology and taxonomic classification.</title>
        <authorList>
            <person name="Goeker M."/>
        </authorList>
    </citation>
    <scope>NUCLEOTIDE SEQUENCE [LARGE SCALE GENOMIC DNA]</scope>
    <source>
        <strain evidence="13 14">BW863</strain>
    </source>
</reference>
<evidence type="ECO:0000259" key="12">
    <source>
        <dbReference type="Pfam" id="PF04101"/>
    </source>
</evidence>
<dbReference type="EMBL" id="QUMO01000003">
    <property type="protein sequence ID" value="REF86179.1"/>
    <property type="molecule type" value="Genomic_DNA"/>
</dbReference>
<evidence type="ECO:0000259" key="11">
    <source>
        <dbReference type="Pfam" id="PF03033"/>
    </source>
</evidence>
<comment type="catalytic activity">
    <reaction evidence="10">
        <text>di-trans,octa-cis-undecaprenyl diphospho-N-acetyl-alpha-D-muramoyl-L-alanyl-D-glutamyl-meso-2,6-diaminopimeloyl-D-alanyl-D-alanine + UDP-N-acetyl-alpha-D-glucosamine = di-trans,octa-cis-undecaprenyl diphospho-[N-acetyl-alpha-D-glucosaminyl-(1-&gt;4)]-N-acetyl-alpha-D-muramoyl-L-alanyl-D-glutamyl-meso-2,6-diaminopimeloyl-D-alanyl-D-alanine + UDP + H(+)</text>
        <dbReference type="Rhea" id="RHEA:31227"/>
        <dbReference type="ChEBI" id="CHEBI:15378"/>
        <dbReference type="ChEBI" id="CHEBI:57705"/>
        <dbReference type="ChEBI" id="CHEBI:58223"/>
        <dbReference type="ChEBI" id="CHEBI:61387"/>
        <dbReference type="ChEBI" id="CHEBI:61388"/>
        <dbReference type="EC" id="2.4.1.227"/>
    </reaction>
</comment>
<dbReference type="Pfam" id="PF03033">
    <property type="entry name" value="Glyco_transf_28"/>
    <property type="match status" value="1"/>
</dbReference>
<evidence type="ECO:0000256" key="1">
    <source>
        <dbReference type="ARBA" id="ARBA00022475"/>
    </source>
</evidence>
<dbReference type="GO" id="GO:0071555">
    <property type="term" value="P:cell wall organization"/>
    <property type="evidence" value="ECO:0007669"/>
    <property type="project" value="UniProtKB-KW"/>
</dbReference>
<dbReference type="AlphaFoldDB" id="A0A3D9Z4U7"/>
<evidence type="ECO:0000256" key="7">
    <source>
        <dbReference type="ARBA" id="ARBA00023136"/>
    </source>
</evidence>
<keyword evidence="2 10" id="KW-0132">Cell division</keyword>
<feature type="binding site" evidence="10">
    <location>
        <position position="194"/>
    </location>
    <ligand>
        <name>UDP-N-acetyl-alpha-D-glucosamine</name>
        <dbReference type="ChEBI" id="CHEBI:57705"/>
    </ligand>
</feature>
<evidence type="ECO:0000256" key="8">
    <source>
        <dbReference type="ARBA" id="ARBA00023306"/>
    </source>
</evidence>
<dbReference type="GO" id="GO:0051301">
    <property type="term" value="P:cell division"/>
    <property type="evidence" value="ECO:0007669"/>
    <property type="project" value="UniProtKB-KW"/>
</dbReference>
<feature type="binding site" evidence="10">
    <location>
        <begin position="13"/>
        <end position="15"/>
    </location>
    <ligand>
        <name>UDP-N-acetyl-alpha-D-glucosamine</name>
        <dbReference type="ChEBI" id="CHEBI:57705"/>
    </ligand>
</feature>
<dbReference type="RefSeq" id="WP_115836744.1">
    <property type="nucleotide sequence ID" value="NZ_CP025086.1"/>
</dbReference>
<gene>
    <name evidence="10" type="primary">murG</name>
    <name evidence="13" type="ORF">DES32_2226</name>
</gene>
<dbReference type="NCBIfam" id="TIGR01133">
    <property type="entry name" value="murG"/>
    <property type="match status" value="1"/>
</dbReference>
<evidence type="ECO:0000313" key="13">
    <source>
        <dbReference type="EMBL" id="REF86179.1"/>
    </source>
</evidence>
<feature type="domain" description="Glycosyl transferase family 28 C-terminal" evidence="12">
    <location>
        <begin position="188"/>
        <end position="354"/>
    </location>
</feature>